<feature type="domain" description="Protein kinase" evidence="10">
    <location>
        <begin position="42"/>
        <end position="299"/>
    </location>
</feature>
<proteinExistence type="inferred from homology"/>
<evidence type="ECO:0000259" key="10">
    <source>
        <dbReference type="PROSITE" id="PS50011"/>
    </source>
</evidence>
<evidence type="ECO:0000256" key="8">
    <source>
        <dbReference type="RuleBase" id="RU000304"/>
    </source>
</evidence>
<dbReference type="Gene3D" id="1.10.510.10">
    <property type="entry name" value="Transferase(Phosphotransferase) domain 1"/>
    <property type="match status" value="1"/>
</dbReference>
<dbReference type="OrthoDB" id="424326at2759"/>
<name>A0A1R2BEX6_9CILI</name>
<dbReference type="EMBL" id="MPUH01000696">
    <property type="protein sequence ID" value="OMJ75332.1"/>
    <property type="molecule type" value="Genomic_DNA"/>
</dbReference>
<evidence type="ECO:0000313" key="11">
    <source>
        <dbReference type="EMBL" id="OMJ75332.1"/>
    </source>
</evidence>
<dbReference type="FunFam" id="3.30.200.20:FF:000042">
    <property type="entry name" value="Aurora kinase A"/>
    <property type="match status" value="1"/>
</dbReference>
<dbReference type="FunFam" id="1.10.510.10:FF:000571">
    <property type="entry name" value="Maternal embryonic leucine zipper kinase"/>
    <property type="match status" value="1"/>
</dbReference>
<gene>
    <name evidence="11" type="ORF">SteCoe_25526</name>
</gene>
<dbReference type="Pfam" id="PF00069">
    <property type="entry name" value="Pkinase"/>
    <property type="match status" value="1"/>
</dbReference>
<feature type="binding site" evidence="7">
    <location>
        <position position="75"/>
    </location>
    <ligand>
        <name>ATP</name>
        <dbReference type="ChEBI" id="CHEBI:30616"/>
    </ligand>
</feature>
<keyword evidence="12" id="KW-1185">Reference proteome</keyword>
<dbReference type="SUPFAM" id="SSF56112">
    <property type="entry name" value="Protein kinase-like (PK-like)"/>
    <property type="match status" value="1"/>
</dbReference>
<keyword evidence="5" id="KW-0418">Kinase</keyword>
<evidence type="ECO:0000256" key="3">
    <source>
        <dbReference type="ARBA" id="ARBA00022679"/>
    </source>
</evidence>
<sequence length="307" mass="34557">MGCTITRNHRNSSGESNLIKTSSMHLKSIIFEKTHMSHLSDYISLDFLGVGAFGEVLSAKHIPTSACRALKIIRKNGLTYNQLKSKGVLRESAVLSKLNHHKIIKFYEMLEDHFNFYIVTELCEGGNLGERLKKLHKFTEEATLEIMKQVLEAVQYLHSKNIVHRDIKLENILLTDSSSNNIKIADFGCSHFIQPGETLKNCCGSLYYLAPEVINENYTEKADIWSCGILALIMLTGVIPCLGISSAEIRDKIRTIKSYELIEKISNVSFGTQDLVRNMLETDANKRITAESAGNHFCFKKANQVIL</sequence>
<dbReference type="PROSITE" id="PS50011">
    <property type="entry name" value="PROTEIN_KINASE_DOM"/>
    <property type="match status" value="1"/>
</dbReference>
<keyword evidence="6 7" id="KW-0067">ATP-binding</keyword>
<reference evidence="11 12" key="1">
    <citation type="submission" date="2016-11" db="EMBL/GenBank/DDBJ databases">
        <title>The macronuclear genome of Stentor coeruleus: a giant cell with tiny introns.</title>
        <authorList>
            <person name="Slabodnick M."/>
            <person name="Ruby J.G."/>
            <person name="Reiff S.B."/>
            <person name="Swart E.C."/>
            <person name="Gosai S."/>
            <person name="Prabakaran S."/>
            <person name="Witkowska E."/>
            <person name="Larue G.E."/>
            <person name="Fisher S."/>
            <person name="Freeman R.M."/>
            <person name="Gunawardena J."/>
            <person name="Chu W."/>
            <person name="Stover N.A."/>
            <person name="Gregory B.D."/>
            <person name="Nowacki M."/>
            <person name="Derisi J."/>
            <person name="Roy S.W."/>
            <person name="Marshall W.F."/>
            <person name="Sood P."/>
        </authorList>
    </citation>
    <scope>NUCLEOTIDE SEQUENCE [LARGE SCALE GENOMIC DNA]</scope>
    <source>
        <strain evidence="11">WM001</strain>
    </source>
</reference>
<comment type="similarity">
    <text evidence="8">Belongs to the protein kinase superfamily.</text>
</comment>
<evidence type="ECO:0000256" key="2">
    <source>
        <dbReference type="ARBA" id="ARBA00022527"/>
    </source>
</evidence>
<keyword evidence="9" id="KW-1133">Transmembrane helix</keyword>
<dbReference type="PROSITE" id="PS00108">
    <property type="entry name" value="PROTEIN_KINASE_ST"/>
    <property type="match status" value="1"/>
</dbReference>
<dbReference type="InterPro" id="IPR050205">
    <property type="entry name" value="CDPK_Ser/Thr_kinases"/>
</dbReference>
<dbReference type="SMART" id="SM00220">
    <property type="entry name" value="S_TKc"/>
    <property type="match status" value="1"/>
</dbReference>
<keyword evidence="3" id="KW-0808">Transferase</keyword>
<comment type="subunit">
    <text evidence="1">Monomer.</text>
</comment>
<keyword evidence="2 8" id="KW-0723">Serine/threonine-protein kinase</keyword>
<dbReference type="GO" id="GO:0005524">
    <property type="term" value="F:ATP binding"/>
    <property type="evidence" value="ECO:0007669"/>
    <property type="project" value="UniProtKB-UniRule"/>
</dbReference>
<dbReference type="GO" id="GO:0004674">
    <property type="term" value="F:protein serine/threonine kinase activity"/>
    <property type="evidence" value="ECO:0007669"/>
    <property type="project" value="UniProtKB-KW"/>
</dbReference>
<accession>A0A1R2BEX6</accession>
<dbReference type="PANTHER" id="PTHR24349">
    <property type="entry name" value="SERINE/THREONINE-PROTEIN KINASE"/>
    <property type="match status" value="1"/>
</dbReference>
<dbReference type="InterPro" id="IPR008271">
    <property type="entry name" value="Ser/Thr_kinase_AS"/>
</dbReference>
<evidence type="ECO:0000256" key="9">
    <source>
        <dbReference type="SAM" id="Phobius"/>
    </source>
</evidence>
<feature type="transmembrane region" description="Helical" evidence="9">
    <location>
        <begin position="222"/>
        <end position="244"/>
    </location>
</feature>
<keyword evidence="4 7" id="KW-0547">Nucleotide-binding</keyword>
<dbReference type="InterPro" id="IPR011009">
    <property type="entry name" value="Kinase-like_dom_sf"/>
</dbReference>
<evidence type="ECO:0000313" key="12">
    <source>
        <dbReference type="Proteomes" id="UP000187209"/>
    </source>
</evidence>
<evidence type="ECO:0000256" key="5">
    <source>
        <dbReference type="ARBA" id="ARBA00022777"/>
    </source>
</evidence>
<organism evidence="11 12">
    <name type="scientific">Stentor coeruleus</name>
    <dbReference type="NCBI Taxonomy" id="5963"/>
    <lineage>
        <taxon>Eukaryota</taxon>
        <taxon>Sar</taxon>
        <taxon>Alveolata</taxon>
        <taxon>Ciliophora</taxon>
        <taxon>Postciliodesmatophora</taxon>
        <taxon>Heterotrichea</taxon>
        <taxon>Heterotrichida</taxon>
        <taxon>Stentoridae</taxon>
        <taxon>Stentor</taxon>
    </lineage>
</organism>
<keyword evidence="9" id="KW-0812">Transmembrane</keyword>
<evidence type="ECO:0000256" key="7">
    <source>
        <dbReference type="PROSITE-ProRule" id="PRU10141"/>
    </source>
</evidence>
<evidence type="ECO:0000256" key="1">
    <source>
        <dbReference type="ARBA" id="ARBA00011245"/>
    </source>
</evidence>
<dbReference type="Proteomes" id="UP000187209">
    <property type="component" value="Unassembled WGS sequence"/>
</dbReference>
<keyword evidence="9" id="KW-0472">Membrane</keyword>
<dbReference type="AlphaFoldDB" id="A0A1R2BEX6"/>
<evidence type="ECO:0000256" key="4">
    <source>
        <dbReference type="ARBA" id="ARBA00022741"/>
    </source>
</evidence>
<dbReference type="PROSITE" id="PS00107">
    <property type="entry name" value="PROTEIN_KINASE_ATP"/>
    <property type="match status" value="1"/>
</dbReference>
<dbReference type="InterPro" id="IPR000719">
    <property type="entry name" value="Prot_kinase_dom"/>
</dbReference>
<comment type="caution">
    <text evidence="11">The sequence shown here is derived from an EMBL/GenBank/DDBJ whole genome shotgun (WGS) entry which is preliminary data.</text>
</comment>
<dbReference type="InterPro" id="IPR017441">
    <property type="entry name" value="Protein_kinase_ATP_BS"/>
</dbReference>
<protein>
    <recommendedName>
        <fullName evidence="10">Protein kinase domain-containing protein</fullName>
    </recommendedName>
</protein>
<evidence type="ECO:0000256" key="6">
    <source>
        <dbReference type="ARBA" id="ARBA00022840"/>
    </source>
</evidence>